<dbReference type="SUPFAM" id="SSF54637">
    <property type="entry name" value="Thioesterase/thiol ester dehydrase-isomerase"/>
    <property type="match status" value="1"/>
</dbReference>
<dbReference type="Pfam" id="PF13279">
    <property type="entry name" value="4HBT_2"/>
    <property type="match status" value="1"/>
</dbReference>
<gene>
    <name evidence="3" type="ORF">G3O08_07020</name>
</gene>
<dbReference type="InterPro" id="IPR006684">
    <property type="entry name" value="YbgC/YbaW"/>
</dbReference>
<dbReference type="InterPro" id="IPR050563">
    <property type="entry name" value="4-hydroxybenzoyl-CoA_TE"/>
</dbReference>
<accession>A0A7K3WNZ3</accession>
<evidence type="ECO:0000256" key="1">
    <source>
        <dbReference type="ARBA" id="ARBA00005953"/>
    </source>
</evidence>
<keyword evidence="2" id="KW-0378">Hydrolase</keyword>
<dbReference type="PANTHER" id="PTHR31793">
    <property type="entry name" value="4-HYDROXYBENZOYL-COA THIOESTERASE FAMILY MEMBER"/>
    <property type="match status" value="1"/>
</dbReference>
<name>A0A7K3WNZ3_9FLAO</name>
<evidence type="ECO:0000313" key="4">
    <source>
        <dbReference type="Proteomes" id="UP000486602"/>
    </source>
</evidence>
<dbReference type="RefSeq" id="WP_163284282.1">
    <property type="nucleotide sequence ID" value="NZ_JAAGVY010000009.1"/>
</dbReference>
<dbReference type="GO" id="GO:0047617">
    <property type="term" value="F:fatty acyl-CoA hydrolase activity"/>
    <property type="evidence" value="ECO:0007669"/>
    <property type="project" value="TreeGrafter"/>
</dbReference>
<dbReference type="PANTHER" id="PTHR31793:SF27">
    <property type="entry name" value="NOVEL THIOESTERASE SUPERFAMILY DOMAIN AND SAPOSIN A-TYPE DOMAIN CONTAINING PROTEIN (0610012H03RIK)"/>
    <property type="match status" value="1"/>
</dbReference>
<dbReference type="AlphaFoldDB" id="A0A7K3WNZ3"/>
<dbReference type="CDD" id="cd00586">
    <property type="entry name" value="4HBT"/>
    <property type="match status" value="1"/>
</dbReference>
<dbReference type="PIRSF" id="PIRSF003230">
    <property type="entry name" value="YbgC"/>
    <property type="match status" value="1"/>
</dbReference>
<protein>
    <submittedName>
        <fullName evidence="3">Acyl-CoA thioesterase</fullName>
    </submittedName>
</protein>
<dbReference type="EMBL" id="JAAGVY010000009">
    <property type="protein sequence ID" value="NEN23248.1"/>
    <property type="molecule type" value="Genomic_DNA"/>
</dbReference>
<keyword evidence="4" id="KW-1185">Reference proteome</keyword>
<organism evidence="3 4">
    <name type="scientific">Cryomorpha ignava</name>
    <dbReference type="NCBI Taxonomy" id="101383"/>
    <lineage>
        <taxon>Bacteria</taxon>
        <taxon>Pseudomonadati</taxon>
        <taxon>Bacteroidota</taxon>
        <taxon>Flavobacteriia</taxon>
        <taxon>Flavobacteriales</taxon>
        <taxon>Cryomorphaceae</taxon>
        <taxon>Cryomorpha</taxon>
    </lineage>
</organism>
<sequence>MVKNRTELRVRYAETDQMGYVYYGNYAAYYEVGRVELMRQLGTSYRQIEESGLMLPVRDFSVRYFKPALYDDLITVETRIEEMPTARIKFNYDIFNENADLLTSAETTLVFVSKETNRPVPAPKSLLDALNGFFE</sequence>
<dbReference type="InterPro" id="IPR029069">
    <property type="entry name" value="HotDog_dom_sf"/>
</dbReference>
<reference evidence="3 4" key="1">
    <citation type="submission" date="2020-02" db="EMBL/GenBank/DDBJ databases">
        <title>Out from the shadows clarifying the taxonomy of the family Cryomorphaceae and related taxa by utilizing the GTDB taxonomic framework.</title>
        <authorList>
            <person name="Bowman J.P."/>
        </authorList>
    </citation>
    <scope>NUCLEOTIDE SEQUENCE [LARGE SCALE GENOMIC DNA]</scope>
    <source>
        <strain evidence="3 4">QSSC 1-22</strain>
    </source>
</reference>
<comment type="similarity">
    <text evidence="1">Belongs to the 4-hydroxybenzoyl-CoA thioesterase family.</text>
</comment>
<evidence type="ECO:0000313" key="3">
    <source>
        <dbReference type="EMBL" id="NEN23248.1"/>
    </source>
</evidence>
<dbReference type="Gene3D" id="3.10.129.10">
    <property type="entry name" value="Hotdog Thioesterase"/>
    <property type="match status" value="1"/>
</dbReference>
<evidence type="ECO:0000256" key="2">
    <source>
        <dbReference type="ARBA" id="ARBA00022801"/>
    </source>
</evidence>
<comment type="caution">
    <text evidence="3">The sequence shown here is derived from an EMBL/GenBank/DDBJ whole genome shotgun (WGS) entry which is preliminary data.</text>
</comment>
<dbReference type="Proteomes" id="UP000486602">
    <property type="component" value="Unassembled WGS sequence"/>
</dbReference>
<proteinExistence type="inferred from homology"/>
<dbReference type="NCBIfam" id="TIGR00051">
    <property type="entry name" value="YbgC/FadM family acyl-CoA thioesterase"/>
    <property type="match status" value="1"/>
</dbReference>